<organism evidence="1 2">
    <name type="scientific">Adiantum capillus-veneris</name>
    <name type="common">Maidenhair fern</name>
    <dbReference type="NCBI Taxonomy" id="13818"/>
    <lineage>
        <taxon>Eukaryota</taxon>
        <taxon>Viridiplantae</taxon>
        <taxon>Streptophyta</taxon>
        <taxon>Embryophyta</taxon>
        <taxon>Tracheophyta</taxon>
        <taxon>Polypodiopsida</taxon>
        <taxon>Polypodiidae</taxon>
        <taxon>Polypodiales</taxon>
        <taxon>Pteridineae</taxon>
        <taxon>Pteridaceae</taxon>
        <taxon>Vittarioideae</taxon>
        <taxon>Adiantum</taxon>
    </lineage>
</organism>
<gene>
    <name evidence="1" type="ORF">GOP47_0014026</name>
</gene>
<keyword evidence="2" id="KW-1185">Reference proteome</keyword>
<proteinExistence type="predicted"/>
<evidence type="ECO:0000313" key="1">
    <source>
        <dbReference type="EMBL" id="KAI5071775.1"/>
    </source>
</evidence>
<accession>A0A9D4UPM5</accession>
<dbReference type="InterPro" id="IPR009003">
    <property type="entry name" value="Peptidase_S1_PA"/>
</dbReference>
<sequence>MRSVDEDAEWSSDTVAGVRTIRDTPFSKVFGLVQYSKGRRGCRASVAIPASFVPIRNSPSARLKAQPDLMHDAIHSTIRLLVRYADPKGEHTICGTGFGVSPSIILTARHVLCKKEISEIQAWDSENMVLTRNLERAETFGVSLQVISERRSGKKDRSGLYVDGADVGAFSVDNGLQSFLLPCSPTLQSGYRSEVAMISFPAVDGFLKQAKKELITHIGDDVTSEIWPQYLPLMVGDIQQQFQRIAYAKNMSVSKVERDPILKEEAVAPVKKRVYDELVATFGFARTGTKVCSVGNVVSTNKVCIGTSCSILRGSSGAAVCLLDVPGHFIAVQSGGSADFDMNVATSVDNVEFVQFYVEKVLPTLPPPTDKSWKTRHIDGFVHWLHLHVSLIPRTSPWYSIAQKDKVI</sequence>
<dbReference type="EMBL" id="JABFUD020000013">
    <property type="protein sequence ID" value="KAI5071775.1"/>
    <property type="molecule type" value="Genomic_DNA"/>
</dbReference>
<dbReference type="Proteomes" id="UP000886520">
    <property type="component" value="Chromosome 13"/>
</dbReference>
<evidence type="ECO:0000313" key="2">
    <source>
        <dbReference type="Proteomes" id="UP000886520"/>
    </source>
</evidence>
<name>A0A9D4UPM5_ADICA</name>
<dbReference type="AlphaFoldDB" id="A0A9D4UPM5"/>
<dbReference type="SUPFAM" id="SSF50494">
    <property type="entry name" value="Trypsin-like serine proteases"/>
    <property type="match status" value="1"/>
</dbReference>
<protein>
    <submittedName>
        <fullName evidence="1">Uncharacterized protein</fullName>
    </submittedName>
</protein>
<comment type="caution">
    <text evidence="1">The sequence shown here is derived from an EMBL/GenBank/DDBJ whole genome shotgun (WGS) entry which is preliminary data.</text>
</comment>
<reference evidence="1" key="1">
    <citation type="submission" date="2021-01" db="EMBL/GenBank/DDBJ databases">
        <title>Adiantum capillus-veneris genome.</title>
        <authorList>
            <person name="Fang Y."/>
            <person name="Liao Q."/>
        </authorList>
    </citation>
    <scope>NUCLEOTIDE SEQUENCE</scope>
    <source>
        <strain evidence="1">H3</strain>
        <tissue evidence="1">Leaf</tissue>
    </source>
</reference>